<dbReference type="GO" id="GO:0016787">
    <property type="term" value="F:hydrolase activity"/>
    <property type="evidence" value="ECO:0007669"/>
    <property type="project" value="UniProtKB-KW"/>
</dbReference>
<comment type="similarity">
    <text evidence="1">Belongs to the AB hydrolase superfamily.</text>
</comment>
<keyword evidence="5" id="KW-1185">Reference proteome</keyword>
<comment type="caution">
    <text evidence="4">The sequence shown here is derived from an EMBL/GenBank/DDBJ whole genome shotgun (WGS) entry which is preliminary data.</text>
</comment>
<name>A0A5A7Q691_STRAF</name>
<dbReference type="SUPFAM" id="SSF53474">
    <property type="entry name" value="alpha/beta-Hydrolases"/>
    <property type="match status" value="1"/>
</dbReference>
<dbReference type="Proteomes" id="UP000325081">
    <property type="component" value="Unassembled WGS sequence"/>
</dbReference>
<dbReference type="Pfam" id="PF12697">
    <property type="entry name" value="Abhydrolase_6"/>
    <property type="match status" value="1"/>
</dbReference>
<keyword evidence="2" id="KW-0378">Hydrolase</keyword>
<evidence type="ECO:0000259" key="3">
    <source>
        <dbReference type="Pfam" id="PF12697"/>
    </source>
</evidence>
<reference evidence="5" key="1">
    <citation type="journal article" date="2019" name="Curr. Biol.">
        <title>Genome Sequence of Striga asiatica Provides Insight into the Evolution of Plant Parasitism.</title>
        <authorList>
            <person name="Yoshida S."/>
            <person name="Kim S."/>
            <person name="Wafula E.K."/>
            <person name="Tanskanen J."/>
            <person name="Kim Y.M."/>
            <person name="Honaas L."/>
            <person name="Yang Z."/>
            <person name="Spallek T."/>
            <person name="Conn C.E."/>
            <person name="Ichihashi Y."/>
            <person name="Cheong K."/>
            <person name="Cui S."/>
            <person name="Der J.P."/>
            <person name="Gundlach H."/>
            <person name="Jiao Y."/>
            <person name="Hori C."/>
            <person name="Ishida J.K."/>
            <person name="Kasahara H."/>
            <person name="Kiba T."/>
            <person name="Kim M.S."/>
            <person name="Koo N."/>
            <person name="Laohavisit A."/>
            <person name="Lee Y.H."/>
            <person name="Lumba S."/>
            <person name="McCourt P."/>
            <person name="Mortimer J.C."/>
            <person name="Mutuku J.M."/>
            <person name="Nomura T."/>
            <person name="Sasaki-Sekimoto Y."/>
            <person name="Seto Y."/>
            <person name="Wang Y."/>
            <person name="Wakatake T."/>
            <person name="Sakakibara H."/>
            <person name="Demura T."/>
            <person name="Yamaguchi S."/>
            <person name="Yoneyama K."/>
            <person name="Manabe R.I."/>
            <person name="Nelson D.C."/>
            <person name="Schulman A.H."/>
            <person name="Timko M.P."/>
            <person name="dePamphilis C.W."/>
            <person name="Choi D."/>
            <person name="Shirasu K."/>
        </authorList>
    </citation>
    <scope>NUCLEOTIDE SEQUENCE [LARGE SCALE GENOMIC DNA]</scope>
    <source>
        <strain evidence="5">cv. UVA1</strain>
    </source>
</reference>
<sequence length="273" mass="30358">MTNMKKVRSAHHNVTVLGSGETTVVLGHGSSSDQSVWKHLVPHLVDDYTVILYDNMGAGTTDPNLYDFKRYSSIDGYVEDLIAILDELKVEGCIFVGHSLSPLAAAIASISRPKLFRKVIMISTTPRMKNSEDYYGGTDQEVMDHMMAAMEKDPTSFYLDVVAPLVVSGSPDSVALEECKRIMGKERPDIVIHRARWIFSYDLRPYLGQITVPCHVIHSSKDPIVPVEVAEYIHRSLGGKSVLEVIPTEGHVPHLSSPEITNPVLLRHIRQDI</sequence>
<evidence type="ECO:0000313" key="4">
    <source>
        <dbReference type="EMBL" id="GER40763.1"/>
    </source>
</evidence>
<dbReference type="PANTHER" id="PTHR43039">
    <property type="entry name" value="ESTERASE-RELATED"/>
    <property type="match status" value="1"/>
</dbReference>
<dbReference type="InterPro" id="IPR000073">
    <property type="entry name" value="AB_hydrolase_1"/>
</dbReference>
<evidence type="ECO:0000256" key="1">
    <source>
        <dbReference type="ARBA" id="ARBA00008645"/>
    </source>
</evidence>
<gene>
    <name evidence="4" type="ORF">STAS_17448</name>
</gene>
<dbReference type="InterPro" id="IPR029058">
    <property type="entry name" value="AB_hydrolase_fold"/>
</dbReference>
<evidence type="ECO:0000256" key="2">
    <source>
        <dbReference type="ARBA" id="ARBA00022801"/>
    </source>
</evidence>
<evidence type="ECO:0000313" key="5">
    <source>
        <dbReference type="Proteomes" id="UP000325081"/>
    </source>
</evidence>
<feature type="domain" description="AB hydrolase-1" evidence="3">
    <location>
        <begin position="24"/>
        <end position="260"/>
    </location>
</feature>
<dbReference type="AlphaFoldDB" id="A0A5A7Q691"/>
<protein>
    <submittedName>
        <fullName evidence="4">Karrikin insensitive 2 divergent 10</fullName>
    </submittedName>
</protein>
<proteinExistence type="inferred from homology"/>
<dbReference type="EMBL" id="BKCP01005960">
    <property type="protein sequence ID" value="GER40763.1"/>
    <property type="molecule type" value="Genomic_DNA"/>
</dbReference>
<dbReference type="Gene3D" id="3.40.50.1820">
    <property type="entry name" value="alpha/beta hydrolase"/>
    <property type="match status" value="1"/>
</dbReference>
<dbReference type="OrthoDB" id="408373at2759"/>
<accession>A0A5A7Q691</accession>
<organism evidence="4 5">
    <name type="scientific">Striga asiatica</name>
    <name type="common">Asiatic witchweed</name>
    <name type="synonym">Buchnera asiatica</name>
    <dbReference type="NCBI Taxonomy" id="4170"/>
    <lineage>
        <taxon>Eukaryota</taxon>
        <taxon>Viridiplantae</taxon>
        <taxon>Streptophyta</taxon>
        <taxon>Embryophyta</taxon>
        <taxon>Tracheophyta</taxon>
        <taxon>Spermatophyta</taxon>
        <taxon>Magnoliopsida</taxon>
        <taxon>eudicotyledons</taxon>
        <taxon>Gunneridae</taxon>
        <taxon>Pentapetalae</taxon>
        <taxon>asterids</taxon>
        <taxon>lamiids</taxon>
        <taxon>Lamiales</taxon>
        <taxon>Orobanchaceae</taxon>
        <taxon>Buchnereae</taxon>
        <taxon>Striga</taxon>
    </lineage>
</organism>
<dbReference type="FunFam" id="3.40.50.1820:FF:000042">
    <property type="entry name" value="probable strigolactone esterase DAD2"/>
    <property type="match status" value="1"/>
</dbReference>